<comment type="function">
    <text evidence="12">Essential component of the TIM23 complex, a complex that mediates the translocation of transit peptide-containing proteins across the mitochondrial inner membrane.</text>
</comment>
<keyword evidence="7 12" id="KW-0809">Transit peptide</keyword>
<evidence type="ECO:0000256" key="12">
    <source>
        <dbReference type="RuleBase" id="RU365079"/>
    </source>
</evidence>
<dbReference type="FunFam" id="3.40.50.1000:FF:000019">
    <property type="entry name" value="Mitochondrial import inner membrane translocase subunit TIM50"/>
    <property type="match status" value="1"/>
</dbReference>
<dbReference type="Pfam" id="PF03031">
    <property type="entry name" value="NIF"/>
    <property type="match status" value="1"/>
</dbReference>
<evidence type="ECO:0000256" key="8">
    <source>
        <dbReference type="ARBA" id="ARBA00022989"/>
    </source>
</evidence>
<dbReference type="Gene3D" id="3.40.50.1000">
    <property type="entry name" value="HAD superfamily/HAD-like"/>
    <property type="match status" value="1"/>
</dbReference>
<dbReference type="EMBL" id="HBFC01029946">
    <property type="protein sequence ID" value="CAD8717407.1"/>
    <property type="molecule type" value="Transcribed_RNA"/>
</dbReference>
<dbReference type="PROSITE" id="PS51257">
    <property type="entry name" value="PROKAR_LIPOPROTEIN"/>
    <property type="match status" value="1"/>
</dbReference>
<evidence type="ECO:0000256" key="4">
    <source>
        <dbReference type="ARBA" id="ARBA00022692"/>
    </source>
</evidence>
<sequence>MFARAGARLARAALSSATAPAVTSGSCSQSSLYVSIAPRVAAGSLGSLLGRRAGGAAAARRGCASGSGASAANEAVKEPSALANVIDGLTTAGIVAGLGVMGAVGVAYYAQTTEELEKAVEKGEHVPAALKGTPLEQAADVGFVKLLEFRLWADGQARYFLDPVSDKLLPDHPADASYIPHTLVIDLDDTLILSHWSREWGWRVFKRPGAEDFLKHMAQFYEVVVFSDQNASYVDPIVERLDPQHFLAGRLYREATQYKGSYYLRDLSKLNREAGHVIYITARPKTAMQQENVIEVNPYRIREEGGGAKEGGTGKGSGAGAAHVSAGPDTSLLDLMPFLESIVRLNVKDVREVLDSYKQEAQASGKSIPEIFRGRQVAFQQAQRTRSTSRPRISRGYEFGSGR</sequence>
<feature type="region of interest" description="Disordered" evidence="13">
    <location>
        <begin position="380"/>
        <end position="403"/>
    </location>
</feature>
<dbReference type="PROSITE" id="PS50969">
    <property type="entry name" value="FCP1"/>
    <property type="match status" value="1"/>
</dbReference>
<keyword evidence="10 12" id="KW-0496">Mitochondrion</keyword>
<keyword evidence="9 12" id="KW-0811">Translocation</keyword>
<evidence type="ECO:0000313" key="15">
    <source>
        <dbReference type="EMBL" id="CAD8717407.1"/>
    </source>
</evidence>
<protein>
    <recommendedName>
        <fullName evidence="12">Mitochondrial import inner membrane translocase subunit TIM50</fullName>
    </recommendedName>
</protein>
<evidence type="ECO:0000256" key="7">
    <source>
        <dbReference type="ARBA" id="ARBA00022946"/>
    </source>
</evidence>
<evidence type="ECO:0000256" key="11">
    <source>
        <dbReference type="ARBA" id="ARBA00023136"/>
    </source>
</evidence>
<keyword evidence="3 12" id="KW-0813">Transport</keyword>
<evidence type="ECO:0000256" key="5">
    <source>
        <dbReference type="ARBA" id="ARBA00022792"/>
    </source>
</evidence>
<dbReference type="CDD" id="cd07521">
    <property type="entry name" value="HAD_FCP1-like"/>
    <property type="match status" value="1"/>
</dbReference>
<keyword evidence="6 12" id="KW-0653">Protein transport</keyword>
<evidence type="ECO:0000259" key="14">
    <source>
        <dbReference type="PROSITE" id="PS50969"/>
    </source>
</evidence>
<dbReference type="SUPFAM" id="SSF56784">
    <property type="entry name" value="HAD-like"/>
    <property type="match status" value="1"/>
</dbReference>
<dbReference type="InterPro" id="IPR036412">
    <property type="entry name" value="HAD-like_sf"/>
</dbReference>
<name>A0A7S0XE65_9CHLO</name>
<dbReference type="AlphaFoldDB" id="A0A7S0XE65"/>
<dbReference type="InterPro" id="IPR023214">
    <property type="entry name" value="HAD_sf"/>
</dbReference>
<feature type="compositionally biased region" description="Gly residues" evidence="13">
    <location>
        <begin position="308"/>
        <end position="319"/>
    </location>
</feature>
<feature type="region of interest" description="Disordered" evidence="13">
    <location>
        <begin position="304"/>
        <end position="323"/>
    </location>
</feature>
<accession>A0A7S0XE65</accession>
<feature type="domain" description="FCP1 homology" evidence="14">
    <location>
        <begin position="176"/>
        <end position="342"/>
    </location>
</feature>
<keyword evidence="11" id="KW-0472">Membrane</keyword>
<evidence type="ECO:0000256" key="13">
    <source>
        <dbReference type="SAM" id="MobiDB-lite"/>
    </source>
</evidence>
<dbReference type="GO" id="GO:0005744">
    <property type="term" value="C:TIM23 mitochondrial import inner membrane translocase complex"/>
    <property type="evidence" value="ECO:0007669"/>
    <property type="project" value="UniProtKB-UniRule"/>
</dbReference>
<keyword evidence="8" id="KW-1133">Transmembrane helix</keyword>
<keyword evidence="5" id="KW-0999">Mitochondrion inner membrane</keyword>
<comment type="subcellular location">
    <subcellularLocation>
        <location evidence="1 12">Mitochondrion inner membrane</location>
        <topology evidence="1 12">Single-pass membrane protein</topology>
    </subcellularLocation>
</comment>
<comment type="similarity">
    <text evidence="2 12">Belongs to the TIM50 family.</text>
</comment>
<evidence type="ECO:0000256" key="2">
    <source>
        <dbReference type="ARBA" id="ARBA00006344"/>
    </source>
</evidence>
<gene>
    <name evidence="15" type="ORF">MANT1106_LOCUS17771</name>
</gene>
<evidence type="ECO:0000256" key="10">
    <source>
        <dbReference type="ARBA" id="ARBA00023128"/>
    </source>
</evidence>
<dbReference type="SMART" id="SM00577">
    <property type="entry name" value="CPDc"/>
    <property type="match status" value="1"/>
</dbReference>
<dbReference type="PANTHER" id="PTHR12210">
    <property type="entry name" value="DULLARD PROTEIN PHOSPHATASE"/>
    <property type="match status" value="1"/>
</dbReference>
<dbReference type="InterPro" id="IPR004274">
    <property type="entry name" value="FCP1_dom"/>
</dbReference>
<evidence type="ECO:0000256" key="3">
    <source>
        <dbReference type="ARBA" id="ARBA00022448"/>
    </source>
</evidence>
<dbReference type="GO" id="GO:0015031">
    <property type="term" value="P:protein transport"/>
    <property type="evidence" value="ECO:0007669"/>
    <property type="project" value="UniProtKB-KW"/>
</dbReference>
<evidence type="ECO:0000256" key="6">
    <source>
        <dbReference type="ARBA" id="ARBA00022927"/>
    </source>
</evidence>
<proteinExistence type="inferred from homology"/>
<evidence type="ECO:0000256" key="1">
    <source>
        <dbReference type="ARBA" id="ARBA00004434"/>
    </source>
</evidence>
<evidence type="ECO:0000256" key="9">
    <source>
        <dbReference type="ARBA" id="ARBA00023010"/>
    </source>
</evidence>
<reference evidence="15" key="1">
    <citation type="submission" date="2021-01" db="EMBL/GenBank/DDBJ databases">
        <authorList>
            <person name="Corre E."/>
            <person name="Pelletier E."/>
            <person name="Niang G."/>
            <person name="Scheremetjew M."/>
            <person name="Finn R."/>
            <person name="Kale V."/>
            <person name="Holt S."/>
            <person name="Cochrane G."/>
            <person name="Meng A."/>
            <person name="Brown T."/>
            <person name="Cohen L."/>
        </authorList>
    </citation>
    <scope>NUCLEOTIDE SEQUENCE</scope>
    <source>
        <strain evidence="15">SL-175</strain>
    </source>
</reference>
<dbReference type="InterPro" id="IPR050365">
    <property type="entry name" value="TIM50"/>
</dbReference>
<keyword evidence="4" id="KW-0812">Transmembrane</keyword>
<organism evidence="15">
    <name type="scientific">Mantoniella antarctica</name>
    <dbReference type="NCBI Taxonomy" id="81844"/>
    <lineage>
        <taxon>Eukaryota</taxon>
        <taxon>Viridiplantae</taxon>
        <taxon>Chlorophyta</taxon>
        <taxon>Mamiellophyceae</taxon>
        <taxon>Mamiellales</taxon>
        <taxon>Mamiellaceae</taxon>
        <taxon>Mantoniella</taxon>
    </lineage>
</organism>
<comment type="subunit">
    <text evidence="12">Component of the TIM23 complex.</text>
</comment>